<reference evidence="2 3" key="1">
    <citation type="submission" date="2019-01" db="EMBL/GenBank/DDBJ databases">
        <title>Agromyces.</title>
        <authorList>
            <person name="Li J."/>
        </authorList>
    </citation>
    <scope>NUCLEOTIDE SEQUENCE [LARGE SCALE GENOMIC DNA]</scope>
    <source>
        <strain evidence="2 3">DSM 23870</strain>
    </source>
</reference>
<protein>
    <submittedName>
        <fullName evidence="2">Helix-turn-helix domain-containing protein</fullName>
    </submittedName>
</protein>
<dbReference type="InterPro" id="IPR025246">
    <property type="entry name" value="IS30-like_HTH"/>
</dbReference>
<dbReference type="Proteomes" id="UP000292686">
    <property type="component" value="Unassembled WGS sequence"/>
</dbReference>
<dbReference type="Pfam" id="PF13936">
    <property type="entry name" value="HTH_38"/>
    <property type="match status" value="1"/>
</dbReference>
<name>A0A4Q2M4G8_9MICO</name>
<dbReference type="Gene3D" id="1.10.10.60">
    <property type="entry name" value="Homeodomain-like"/>
    <property type="match status" value="1"/>
</dbReference>
<dbReference type="AlphaFoldDB" id="A0A4Q2M4G8"/>
<dbReference type="EMBL" id="SDPM01000006">
    <property type="protein sequence ID" value="RXZ86127.1"/>
    <property type="molecule type" value="Genomic_DNA"/>
</dbReference>
<evidence type="ECO:0000313" key="3">
    <source>
        <dbReference type="Proteomes" id="UP000292686"/>
    </source>
</evidence>
<evidence type="ECO:0000259" key="1">
    <source>
        <dbReference type="Pfam" id="PF13936"/>
    </source>
</evidence>
<gene>
    <name evidence="2" type="ORF">ESP50_12810</name>
</gene>
<comment type="caution">
    <text evidence="2">The sequence shown here is derived from an EMBL/GenBank/DDBJ whole genome shotgun (WGS) entry which is preliminary data.</text>
</comment>
<organism evidence="2 3">
    <name type="scientific">Agromyces atrinae</name>
    <dbReference type="NCBI Taxonomy" id="592376"/>
    <lineage>
        <taxon>Bacteria</taxon>
        <taxon>Bacillati</taxon>
        <taxon>Actinomycetota</taxon>
        <taxon>Actinomycetes</taxon>
        <taxon>Micrococcales</taxon>
        <taxon>Microbacteriaceae</taxon>
        <taxon>Agromyces</taxon>
    </lineage>
</organism>
<feature type="domain" description="Transposase IS30-like HTH" evidence="1">
    <location>
        <begin position="22"/>
        <end position="61"/>
    </location>
</feature>
<accession>A0A4Q2M4G8</accession>
<proteinExistence type="predicted"/>
<sequence length="75" mass="8248">MKVHRTTIRTVLDRHGIAPRDTQISDTDVARAAALYESGQSLATIGAQLGFNPQTISNRLRQIGVALRDPHGRTR</sequence>
<keyword evidence="3" id="KW-1185">Reference proteome</keyword>
<dbReference type="OrthoDB" id="3731416at2"/>
<evidence type="ECO:0000313" key="2">
    <source>
        <dbReference type="EMBL" id="RXZ86127.1"/>
    </source>
</evidence>